<reference evidence="1 2" key="1">
    <citation type="submission" date="2024-03" db="EMBL/GenBank/DDBJ databases">
        <authorList>
            <person name="Jo J.-H."/>
        </authorList>
    </citation>
    <scope>NUCLEOTIDE SEQUENCE [LARGE SCALE GENOMIC DNA]</scope>
    <source>
        <strain evidence="1 2">AS3R-12</strain>
    </source>
</reference>
<evidence type="ECO:0000313" key="2">
    <source>
        <dbReference type="Proteomes" id="UP001379235"/>
    </source>
</evidence>
<protein>
    <submittedName>
        <fullName evidence="1">Uncharacterized protein</fullName>
    </submittedName>
</protein>
<organism evidence="1 2">
    <name type="scientific">Novosphingobium aquae</name>
    <dbReference type="NCBI Taxonomy" id="3133435"/>
    <lineage>
        <taxon>Bacteria</taxon>
        <taxon>Pseudomonadati</taxon>
        <taxon>Pseudomonadota</taxon>
        <taxon>Alphaproteobacteria</taxon>
        <taxon>Sphingomonadales</taxon>
        <taxon>Sphingomonadaceae</taxon>
        <taxon>Novosphingobium</taxon>
    </lineage>
</organism>
<dbReference type="SUPFAM" id="SSF103084">
    <property type="entry name" value="Holliday junction resolvase RusA"/>
    <property type="match status" value="1"/>
</dbReference>
<dbReference type="EMBL" id="JBBHJY010000009">
    <property type="protein sequence ID" value="MEJ6011452.1"/>
    <property type="molecule type" value="Genomic_DNA"/>
</dbReference>
<dbReference type="InterPro" id="IPR036614">
    <property type="entry name" value="RusA-like_sf"/>
</dbReference>
<evidence type="ECO:0000313" key="1">
    <source>
        <dbReference type="EMBL" id="MEJ6011452.1"/>
    </source>
</evidence>
<dbReference type="RefSeq" id="WP_339968722.1">
    <property type="nucleotide sequence ID" value="NZ_JBBHJY010000009.1"/>
</dbReference>
<keyword evidence="2" id="KW-1185">Reference proteome</keyword>
<sequence length="118" mass="13651">MKFTITIPEKISLNKIYAGIHFRERMQHKEQYQWAVHTSKIDRYEGLYPVHIKYHFKLTGSRLDIDNHVYMTKMVADALVACGVIPGDEQEYIGAITITAEKLRKGEVNVVEMELSPL</sequence>
<proteinExistence type="predicted"/>
<gene>
    <name evidence="1" type="ORF">WG900_16175</name>
</gene>
<dbReference type="Proteomes" id="UP001379235">
    <property type="component" value="Unassembled WGS sequence"/>
</dbReference>
<name>A0ABU8SC22_9SPHN</name>
<dbReference type="Gene3D" id="3.30.1330.70">
    <property type="entry name" value="Holliday junction resolvase RusA"/>
    <property type="match status" value="1"/>
</dbReference>
<accession>A0ABU8SC22</accession>
<comment type="caution">
    <text evidence="1">The sequence shown here is derived from an EMBL/GenBank/DDBJ whole genome shotgun (WGS) entry which is preliminary data.</text>
</comment>